<sequence length="142" mass="15730">MLYQLDDIERLLAEGPGLHVRFSRGFAADLEAGGVDAETGLRLPGYAARPLDPEPWWTLPTVDWIARQLARGSYPRHPGSFAWLLRGTVAGRDADGEPLLTDVEVVGRLADSLLADAERLWRSRFDSALRVRDDEQILAAHA</sequence>
<dbReference type="EMBL" id="CP157390">
    <property type="protein sequence ID" value="XBM49506.1"/>
    <property type="molecule type" value="Genomic_DNA"/>
</dbReference>
<proteinExistence type="predicted"/>
<evidence type="ECO:0000313" key="1">
    <source>
        <dbReference type="EMBL" id="XBM49506.1"/>
    </source>
</evidence>
<gene>
    <name evidence="1" type="ORF">AAME72_06490</name>
</gene>
<accession>A0AAU7GGF2</accession>
<protein>
    <submittedName>
        <fullName evidence="1">DUF6098 family protein</fullName>
    </submittedName>
</protein>
<dbReference type="AlphaFoldDB" id="A0AAU7GGF2"/>
<dbReference type="Pfam" id="PF19593">
    <property type="entry name" value="DUF6098"/>
    <property type="match status" value="1"/>
</dbReference>
<name>A0AAU7GGF2_9MICO</name>
<reference evidence="1" key="1">
    <citation type="submission" date="2024-05" db="EMBL/GenBank/DDBJ databases">
        <title>The Natural Products Discovery Center: Release of the First 8490 Sequenced Strains for Exploring Actinobacteria Biosynthetic Diversity.</title>
        <authorList>
            <person name="Kalkreuter E."/>
            <person name="Kautsar S.A."/>
            <person name="Yang D."/>
            <person name="Bader C.D."/>
            <person name="Teijaro C.N."/>
            <person name="Fluegel L."/>
            <person name="Davis C.M."/>
            <person name="Simpson J.R."/>
            <person name="Lauterbach L."/>
            <person name="Steele A.D."/>
            <person name="Gui C."/>
            <person name="Meng S."/>
            <person name="Li G."/>
            <person name="Viehrig K."/>
            <person name="Ye F."/>
            <person name="Su P."/>
            <person name="Kiefer A.F."/>
            <person name="Nichols A."/>
            <person name="Cepeda A.J."/>
            <person name="Yan W."/>
            <person name="Fan B."/>
            <person name="Jiang Y."/>
            <person name="Adhikari A."/>
            <person name="Zheng C.-J."/>
            <person name="Schuster L."/>
            <person name="Cowan T.M."/>
            <person name="Smanski M.J."/>
            <person name="Chevrette M.G."/>
            <person name="de Carvalho L.P.S."/>
            <person name="Shen B."/>
        </authorList>
    </citation>
    <scope>NUCLEOTIDE SEQUENCE</scope>
    <source>
        <strain evidence="1">NPDC080035</strain>
    </source>
</reference>
<dbReference type="InterPro" id="IPR046080">
    <property type="entry name" value="DUF6098"/>
</dbReference>
<organism evidence="1">
    <name type="scientific">Leifsonia sp. NPDC080035</name>
    <dbReference type="NCBI Taxonomy" id="3143936"/>
    <lineage>
        <taxon>Bacteria</taxon>
        <taxon>Bacillati</taxon>
        <taxon>Actinomycetota</taxon>
        <taxon>Actinomycetes</taxon>
        <taxon>Micrococcales</taxon>
        <taxon>Microbacteriaceae</taxon>
        <taxon>Leifsonia</taxon>
    </lineage>
</organism>
<dbReference type="RefSeq" id="WP_348789424.1">
    <property type="nucleotide sequence ID" value="NZ_CP157390.1"/>
</dbReference>